<dbReference type="GO" id="GO:0003700">
    <property type="term" value="F:DNA-binding transcription factor activity"/>
    <property type="evidence" value="ECO:0007669"/>
    <property type="project" value="InterPro"/>
</dbReference>
<keyword evidence="2" id="KW-0238">DNA-binding</keyword>
<dbReference type="InterPro" id="IPR050679">
    <property type="entry name" value="Bact_HTH_transcr_reg"/>
</dbReference>
<dbReference type="SUPFAM" id="SSF64288">
    <property type="entry name" value="Chorismate lyase-like"/>
    <property type="match status" value="1"/>
</dbReference>
<dbReference type="PANTHER" id="PTHR44846">
    <property type="entry name" value="MANNOSYL-D-GLYCERATE TRANSPORT/METABOLISM SYSTEM REPRESSOR MNGR-RELATED"/>
    <property type="match status" value="1"/>
</dbReference>
<dbReference type="InterPro" id="IPR028978">
    <property type="entry name" value="Chorismate_lyase_/UTRA_dom_sf"/>
</dbReference>
<comment type="caution">
    <text evidence="5">The sequence shown here is derived from an EMBL/GenBank/DDBJ whole genome shotgun (WGS) entry which is preliminary data.</text>
</comment>
<dbReference type="PROSITE" id="PS50949">
    <property type="entry name" value="HTH_GNTR"/>
    <property type="match status" value="1"/>
</dbReference>
<evidence type="ECO:0000259" key="4">
    <source>
        <dbReference type="PROSITE" id="PS50949"/>
    </source>
</evidence>
<dbReference type="Proteomes" id="UP000187485">
    <property type="component" value="Unassembled WGS sequence"/>
</dbReference>
<feature type="domain" description="HTH gntR-type" evidence="4">
    <location>
        <begin position="18"/>
        <end position="86"/>
    </location>
</feature>
<proteinExistence type="predicted"/>
<organism evidence="5 6">
    <name type="scientific">Carboxydothermus pertinax</name>
    <dbReference type="NCBI Taxonomy" id="870242"/>
    <lineage>
        <taxon>Bacteria</taxon>
        <taxon>Bacillati</taxon>
        <taxon>Bacillota</taxon>
        <taxon>Clostridia</taxon>
        <taxon>Thermoanaerobacterales</taxon>
        <taxon>Thermoanaerobacteraceae</taxon>
        <taxon>Carboxydothermus</taxon>
    </lineage>
</organism>
<dbReference type="PANTHER" id="PTHR44846:SF1">
    <property type="entry name" value="MANNOSYL-D-GLYCERATE TRANSPORT_METABOLISM SYSTEM REPRESSOR MNGR-RELATED"/>
    <property type="match status" value="1"/>
</dbReference>
<dbReference type="InterPro" id="IPR036388">
    <property type="entry name" value="WH-like_DNA-bd_sf"/>
</dbReference>
<dbReference type="Gene3D" id="1.10.10.10">
    <property type="entry name" value="Winged helix-like DNA-binding domain superfamily/Winged helix DNA-binding domain"/>
    <property type="match status" value="1"/>
</dbReference>
<dbReference type="Pfam" id="PF07702">
    <property type="entry name" value="UTRA"/>
    <property type="match status" value="1"/>
</dbReference>
<dbReference type="AlphaFoldDB" id="A0A1L8CVP5"/>
<keyword evidence="6" id="KW-1185">Reference proteome</keyword>
<evidence type="ECO:0000256" key="1">
    <source>
        <dbReference type="ARBA" id="ARBA00023015"/>
    </source>
</evidence>
<reference evidence="6" key="1">
    <citation type="submission" date="2016-12" db="EMBL/GenBank/DDBJ databases">
        <title>Draft Genome Sequences od Carboxydothermus pertinax and islandicus, Hydrogenogenic Carboxydotrophic Bacteria.</title>
        <authorList>
            <person name="Fukuyama Y."/>
            <person name="Ohmae K."/>
            <person name="Yoneda Y."/>
            <person name="Yoshida T."/>
            <person name="Sako Y."/>
        </authorList>
    </citation>
    <scope>NUCLEOTIDE SEQUENCE [LARGE SCALE GENOMIC DNA]</scope>
    <source>
        <strain evidence="6">Ug1</strain>
    </source>
</reference>
<keyword evidence="3" id="KW-0804">Transcription</keyword>
<dbReference type="GO" id="GO:0003677">
    <property type="term" value="F:DNA binding"/>
    <property type="evidence" value="ECO:0007669"/>
    <property type="project" value="UniProtKB-KW"/>
</dbReference>
<sequence length="259" mass="29473">MKINFAGDNNQIDKNSVIPVYYQLARIIERDIFEGRLKPGDAIPPENELVRRYGISRMTVRRAIAELINSGLVYTQKGKGTFVAKPQLENMVFELGDFHEEIKKRGMKPGIKLLGTKIVRADELLAKKLEIPLNTTCLYLRLLISANDAPLIYENKYIVYSKKKPILEFELKDPSLANFTNLVATHGESFPVMSKMVLHASIVTEEEAEILGVKLNTPVFIVEQTLYDNNKKPIGWGKSVFRGDRFKFTSFIGWTKYGE</sequence>
<evidence type="ECO:0000313" key="6">
    <source>
        <dbReference type="Proteomes" id="UP000187485"/>
    </source>
</evidence>
<dbReference type="Pfam" id="PF00392">
    <property type="entry name" value="GntR"/>
    <property type="match status" value="1"/>
</dbReference>
<dbReference type="InterPro" id="IPR000524">
    <property type="entry name" value="Tscrpt_reg_HTH_GntR"/>
</dbReference>
<dbReference type="GO" id="GO:0045892">
    <property type="term" value="P:negative regulation of DNA-templated transcription"/>
    <property type="evidence" value="ECO:0007669"/>
    <property type="project" value="TreeGrafter"/>
</dbReference>
<dbReference type="EMBL" id="BDJK01000020">
    <property type="protein sequence ID" value="GAV22919.1"/>
    <property type="molecule type" value="Genomic_DNA"/>
</dbReference>
<dbReference type="Gene3D" id="3.40.1410.10">
    <property type="entry name" value="Chorismate lyase-like"/>
    <property type="match status" value="1"/>
</dbReference>
<protein>
    <submittedName>
        <fullName evidence="5">GntR family transcriptional regulator</fullName>
    </submittedName>
</protein>
<gene>
    <name evidence="5" type="ORF">cpu_14290</name>
</gene>
<keyword evidence="1" id="KW-0805">Transcription regulation</keyword>
<name>A0A1L8CVP5_9THEO</name>
<dbReference type="InterPro" id="IPR011663">
    <property type="entry name" value="UTRA"/>
</dbReference>
<dbReference type="CDD" id="cd07377">
    <property type="entry name" value="WHTH_GntR"/>
    <property type="match status" value="1"/>
</dbReference>
<dbReference type="SMART" id="SM00345">
    <property type="entry name" value="HTH_GNTR"/>
    <property type="match status" value="1"/>
</dbReference>
<accession>A0A1L8CVP5</accession>
<dbReference type="SUPFAM" id="SSF46785">
    <property type="entry name" value="Winged helix' DNA-binding domain"/>
    <property type="match status" value="1"/>
</dbReference>
<dbReference type="STRING" id="870242.cpu_14290"/>
<evidence type="ECO:0000256" key="2">
    <source>
        <dbReference type="ARBA" id="ARBA00023125"/>
    </source>
</evidence>
<dbReference type="PRINTS" id="PR00035">
    <property type="entry name" value="HTHGNTR"/>
</dbReference>
<evidence type="ECO:0000313" key="5">
    <source>
        <dbReference type="EMBL" id="GAV22919.1"/>
    </source>
</evidence>
<dbReference type="FunFam" id="1.10.10.10:FF:000079">
    <property type="entry name" value="GntR family transcriptional regulator"/>
    <property type="match status" value="1"/>
</dbReference>
<dbReference type="SMART" id="SM00866">
    <property type="entry name" value="UTRA"/>
    <property type="match status" value="1"/>
</dbReference>
<dbReference type="OrthoDB" id="457376at2"/>
<evidence type="ECO:0000256" key="3">
    <source>
        <dbReference type="ARBA" id="ARBA00023163"/>
    </source>
</evidence>
<dbReference type="InterPro" id="IPR036390">
    <property type="entry name" value="WH_DNA-bd_sf"/>
</dbReference>
<dbReference type="RefSeq" id="WP_075859370.1">
    <property type="nucleotide sequence ID" value="NZ_BDJK01000020.1"/>
</dbReference>